<protein>
    <recommendedName>
        <fullName evidence="3">DUF4145 domain-containing protein</fullName>
    </recommendedName>
</protein>
<reference evidence="1 2" key="1">
    <citation type="submission" date="2018-01" db="EMBL/GenBank/DDBJ databases">
        <title>Genomic Encyclopedia of Type Strains, Phase III (KMG-III): the genomes of soil and plant-associated and newly described type strains.</title>
        <authorList>
            <person name="Whitman W."/>
        </authorList>
    </citation>
    <scope>NUCLEOTIDE SEQUENCE [LARGE SCALE GENOMIC DNA]</scope>
    <source>
        <strain evidence="1 2">1131</strain>
    </source>
</reference>
<name>A0A2S4M3Q0_9HYPH</name>
<sequence length="195" mass="21831">MAYLSSDDDQADLFSEVADLSLVRFLLADLHDDLQGKVKRFRFLTDLGALLGPRGTMIYGGHIAYNAWAEARSSFVHGNYVATVLLCQSLTENLLAAFLEGGFTDRLPERVKFDETLRRCQAQGLLDDQDIADLKQLASLRNPLTHFRHIDDSHNLDRRSIATGQPAGELLGRDAWFAISLAVRMLAKPPFRLDQ</sequence>
<gene>
    <name evidence="1" type="ORF">CYD53_112161</name>
</gene>
<dbReference type="EMBL" id="PQFZ01000012">
    <property type="protein sequence ID" value="POR49336.1"/>
    <property type="molecule type" value="Genomic_DNA"/>
</dbReference>
<dbReference type="Proteomes" id="UP000236919">
    <property type="component" value="Unassembled WGS sequence"/>
</dbReference>
<organism evidence="1 2">
    <name type="scientific">Bosea psychrotolerans</name>
    <dbReference type="NCBI Taxonomy" id="1871628"/>
    <lineage>
        <taxon>Bacteria</taxon>
        <taxon>Pseudomonadati</taxon>
        <taxon>Pseudomonadota</taxon>
        <taxon>Alphaproteobacteria</taxon>
        <taxon>Hyphomicrobiales</taxon>
        <taxon>Boseaceae</taxon>
        <taxon>Bosea</taxon>
    </lineage>
</organism>
<evidence type="ECO:0000313" key="1">
    <source>
        <dbReference type="EMBL" id="POR49336.1"/>
    </source>
</evidence>
<dbReference type="RefSeq" id="WP_103719790.1">
    <property type="nucleotide sequence ID" value="NZ_PQFZ01000012.1"/>
</dbReference>
<dbReference type="AlphaFoldDB" id="A0A2S4M3Q0"/>
<proteinExistence type="predicted"/>
<keyword evidence="2" id="KW-1185">Reference proteome</keyword>
<accession>A0A2S4M3Q0</accession>
<evidence type="ECO:0000313" key="2">
    <source>
        <dbReference type="Proteomes" id="UP000236919"/>
    </source>
</evidence>
<evidence type="ECO:0008006" key="3">
    <source>
        <dbReference type="Google" id="ProtNLM"/>
    </source>
</evidence>
<dbReference type="OrthoDB" id="8444314at2"/>
<comment type="caution">
    <text evidence="1">The sequence shown here is derived from an EMBL/GenBank/DDBJ whole genome shotgun (WGS) entry which is preliminary data.</text>
</comment>